<dbReference type="Proteomes" id="UP000270468">
    <property type="component" value="Unassembled WGS sequence"/>
</dbReference>
<evidence type="ECO:0000313" key="3">
    <source>
        <dbReference type="Proteomes" id="UP000270468"/>
    </source>
</evidence>
<evidence type="ECO:0000256" key="1">
    <source>
        <dbReference type="SAM" id="Phobius"/>
    </source>
</evidence>
<dbReference type="EMBL" id="UXAV01000044">
    <property type="protein sequence ID" value="VDC32504.1"/>
    <property type="molecule type" value="Genomic_DNA"/>
</dbReference>
<reference evidence="2 3" key="1">
    <citation type="submission" date="2018-11" db="EMBL/GenBank/DDBJ databases">
        <authorList>
            <person name="Criscuolo A."/>
        </authorList>
    </citation>
    <scope>NUCLEOTIDE SEQUENCE [LARGE SCALE GENOMIC DNA]</scope>
    <source>
        <strain evidence="2">ATB-66</strain>
    </source>
</reference>
<sequence length="43" mass="4967">MGLEYVIWIGSIALCIFGWAYFRSFYVKRKAKLQSVGGFLIPH</sequence>
<name>A0A3P5XNR0_9BACL</name>
<accession>A0A3P5XNR0</accession>
<evidence type="ECO:0000313" key="2">
    <source>
        <dbReference type="EMBL" id="VDC32504.1"/>
    </source>
</evidence>
<keyword evidence="1" id="KW-1133">Transmembrane helix</keyword>
<proteinExistence type="predicted"/>
<keyword evidence="1" id="KW-0472">Membrane</keyword>
<keyword evidence="3" id="KW-1185">Reference proteome</keyword>
<keyword evidence="1" id="KW-0812">Transmembrane</keyword>
<organism evidence="2 3">
    <name type="scientific">Filibacter tadaridae</name>
    <dbReference type="NCBI Taxonomy" id="2483811"/>
    <lineage>
        <taxon>Bacteria</taxon>
        <taxon>Bacillati</taxon>
        <taxon>Bacillota</taxon>
        <taxon>Bacilli</taxon>
        <taxon>Bacillales</taxon>
        <taxon>Caryophanaceae</taxon>
        <taxon>Filibacter</taxon>
    </lineage>
</organism>
<feature type="transmembrane region" description="Helical" evidence="1">
    <location>
        <begin position="6"/>
        <end position="22"/>
    </location>
</feature>
<dbReference type="AlphaFoldDB" id="A0A3P5XNR0"/>
<gene>
    <name evidence="2" type="ORF">FILTAD_02730</name>
</gene>
<protein>
    <submittedName>
        <fullName evidence="2">Uncharacterized protein</fullName>
    </submittedName>
</protein>